<feature type="compositionally biased region" description="Polar residues" evidence="9">
    <location>
        <begin position="9"/>
        <end position="19"/>
    </location>
</feature>
<protein>
    <recommendedName>
        <fullName evidence="8">KRR1 small subunit processome component</fullName>
    </recommendedName>
    <alternativeName>
        <fullName evidence="8">KRR-R motif-containing protein 1</fullName>
    </alternativeName>
</protein>
<sequence length="396" mass="45291">MAIAKPVQDITTSNINEQVNEVHKSKKQKHRKDKPWDTDDIDHWKIEPFEMEKDKIKPFIEESSFATLFPKYREVYLKEIWSHLTQVLDQHGVACVLNLVEGSMTVKTTRKTVDPYIILKARDLIKLLARSVPITQAVKILDDNVACDVIKIGNIIRNKERFVKRRQRILGPSGSTLKAIELLTDCYLLVQGTTVSAMGPYKGLKVVRRIVIDCMKNIHPIYHIKELMIKRELAKNPKLAEENWDRFLPNFTKRKRAKQAKAAKVTSEQQPSAEPATQDTSQAAAFRAEQAKQKSLQEKKKKKYTPFPPPQMPRKVDLELESGEYFKKKKARGKSERGAEDSKKAEGRELVSNLKKLNKGLDKPPTEEPRTNPVLAQKINARKRKLDSENAGSADH</sequence>
<evidence type="ECO:0000259" key="10">
    <source>
        <dbReference type="Pfam" id="PF17903"/>
    </source>
</evidence>
<comment type="function">
    <text evidence="8">Required for 40S ribosome biogenesis. Involved in nucleolar processing of pre-18S ribosomal RNA and ribosome assembly.</text>
</comment>
<feature type="region of interest" description="Disordered" evidence="9">
    <location>
        <begin position="1"/>
        <end position="36"/>
    </location>
</feature>
<dbReference type="GO" id="GO:0006364">
    <property type="term" value="P:rRNA processing"/>
    <property type="evidence" value="ECO:0007669"/>
    <property type="project" value="UniProtKB-KW"/>
</dbReference>
<dbReference type="InterPro" id="IPR048548">
    <property type="entry name" value="KRR1-like_KH2"/>
</dbReference>
<dbReference type="OrthoDB" id="441223at2759"/>
<proteinExistence type="inferred from homology"/>
<dbReference type="SUPFAM" id="SSF54791">
    <property type="entry name" value="Eukaryotic type KH-domain (KH-domain type I)"/>
    <property type="match status" value="1"/>
</dbReference>
<name>A0A2N5V3K5_9BASI</name>
<dbReference type="InterPro" id="IPR041174">
    <property type="entry name" value="KRR1-like_KH1"/>
</dbReference>
<keyword evidence="5 8" id="KW-0694">RNA-binding</keyword>
<dbReference type="GO" id="GO:0003723">
    <property type="term" value="F:RNA binding"/>
    <property type="evidence" value="ECO:0007669"/>
    <property type="project" value="UniProtKB-KW"/>
</dbReference>
<comment type="caution">
    <text evidence="13">The sequence shown here is derived from an EMBL/GenBank/DDBJ whole genome shotgun (WGS) entry which is preliminary data.</text>
</comment>
<evidence type="ECO:0000256" key="1">
    <source>
        <dbReference type="ARBA" id="ARBA00004604"/>
    </source>
</evidence>
<feature type="compositionally biased region" description="Basic residues" evidence="9">
    <location>
        <begin position="24"/>
        <end position="33"/>
    </location>
</feature>
<comment type="similarity">
    <text evidence="2 8">Belongs to the KRR1 family.</text>
</comment>
<keyword evidence="3 8" id="KW-0690">Ribosome biogenesis</keyword>
<dbReference type="InterPro" id="IPR024166">
    <property type="entry name" value="rRNA_assembly_KRR1"/>
</dbReference>
<evidence type="ECO:0000256" key="6">
    <source>
        <dbReference type="ARBA" id="ARBA00023242"/>
    </source>
</evidence>
<comment type="subcellular location">
    <subcellularLocation>
        <location evidence="1 8">Nucleus</location>
        <location evidence="1 8">Nucleolus</location>
    </subcellularLocation>
</comment>
<evidence type="ECO:0000256" key="9">
    <source>
        <dbReference type="SAM" id="MobiDB-lite"/>
    </source>
</evidence>
<feature type="compositionally biased region" description="Basic and acidic residues" evidence="9">
    <location>
        <begin position="359"/>
        <end position="370"/>
    </location>
</feature>
<evidence type="ECO:0000256" key="5">
    <source>
        <dbReference type="ARBA" id="ARBA00022884"/>
    </source>
</evidence>
<dbReference type="AlphaFoldDB" id="A0A2N5V3K5"/>
<dbReference type="EMBL" id="PGCI01000244">
    <property type="protein sequence ID" value="PLW32370.1"/>
    <property type="molecule type" value="Genomic_DNA"/>
</dbReference>
<keyword evidence="7 8" id="KW-0687">Ribonucleoprotein</keyword>
<dbReference type="Gene3D" id="3.30.1370.10">
    <property type="entry name" value="K Homology domain, type 1"/>
    <property type="match status" value="2"/>
</dbReference>
<dbReference type="CDD" id="cd22394">
    <property type="entry name" value="KH-I_KRR1_rpt2"/>
    <property type="match status" value="1"/>
</dbReference>
<keyword evidence="14" id="KW-1185">Reference proteome</keyword>
<evidence type="ECO:0000256" key="3">
    <source>
        <dbReference type="ARBA" id="ARBA00022517"/>
    </source>
</evidence>
<comment type="subunit">
    <text evidence="8">Component of the ribosomal small subunit (SSU) processome.</text>
</comment>
<dbReference type="FunFam" id="3.30.1370.10:FF:000011">
    <property type="entry name" value="KRR1 small subunit processome component"/>
    <property type="match status" value="1"/>
</dbReference>
<reference evidence="14 15" key="1">
    <citation type="submission" date="2017-11" db="EMBL/GenBank/DDBJ databases">
        <title>De novo assembly and phasing of dikaryotic genomes from two isolates of Puccinia coronata f. sp. avenae, the causal agent of oat crown rust.</title>
        <authorList>
            <person name="Miller M.E."/>
            <person name="Zhang Y."/>
            <person name="Omidvar V."/>
            <person name="Sperschneider J."/>
            <person name="Schwessinger B."/>
            <person name="Raley C."/>
            <person name="Palmer J.M."/>
            <person name="Garnica D."/>
            <person name="Upadhyaya N."/>
            <person name="Rathjen J."/>
            <person name="Taylor J.M."/>
            <person name="Park R.F."/>
            <person name="Dodds P.N."/>
            <person name="Hirsch C.D."/>
            <person name="Kianian S.F."/>
            <person name="Figueroa M."/>
        </authorList>
    </citation>
    <scope>NUCLEOTIDE SEQUENCE [LARGE SCALE GENOMIC DNA]</scope>
    <source>
        <strain evidence="13">12NC29</strain>
        <strain evidence="12">12SD80</strain>
    </source>
</reference>
<dbReference type="PANTHER" id="PTHR12581:SF0">
    <property type="entry name" value="KRR1 SMALL SUBUNIT PROCESSOME COMPONENT HOMOLOG"/>
    <property type="match status" value="1"/>
</dbReference>
<evidence type="ECO:0000313" key="14">
    <source>
        <dbReference type="Proteomes" id="UP000235388"/>
    </source>
</evidence>
<keyword evidence="4 8" id="KW-0698">rRNA processing</keyword>
<dbReference type="InterPro" id="IPR048550">
    <property type="entry name" value="KRR1-like_KH1_euk"/>
</dbReference>
<dbReference type="Proteomes" id="UP000235392">
    <property type="component" value="Unassembled WGS sequence"/>
</dbReference>
<evidence type="ECO:0000256" key="4">
    <source>
        <dbReference type="ARBA" id="ARBA00022552"/>
    </source>
</evidence>
<keyword evidence="6 8" id="KW-0539">Nucleus</keyword>
<dbReference type="Pfam" id="PF21800">
    <property type="entry name" value="KH_KRR1_2nd"/>
    <property type="match status" value="1"/>
</dbReference>
<feature type="compositionally biased region" description="Polar residues" evidence="9">
    <location>
        <begin position="266"/>
        <end position="283"/>
    </location>
</feature>
<evidence type="ECO:0000256" key="8">
    <source>
        <dbReference type="PIRNR" id="PIRNR006515"/>
    </source>
</evidence>
<dbReference type="PANTHER" id="PTHR12581">
    <property type="entry name" value="HIV-1 REV BINDING PROTEIN 2, 3"/>
    <property type="match status" value="1"/>
</dbReference>
<feature type="region of interest" description="Disordered" evidence="9">
    <location>
        <begin position="258"/>
        <end position="396"/>
    </location>
</feature>
<feature type="domain" description="KRR1 small subunit processome component first KH" evidence="10">
    <location>
        <begin position="63"/>
        <end position="143"/>
    </location>
</feature>
<organism evidence="13 14">
    <name type="scientific">Puccinia coronata f. sp. avenae</name>
    <dbReference type="NCBI Taxonomy" id="200324"/>
    <lineage>
        <taxon>Eukaryota</taxon>
        <taxon>Fungi</taxon>
        <taxon>Dikarya</taxon>
        <taxon>Basidiomycota</taxon>
        <taxon>Pucciniomycotina</taxon>
        <taxon>Pucciniomycetes</taxon>
        <taxon>Pucciniales</taxon>
        <taxon>Pucciniaceae</taxon>
        <taxon>Puccinia</taxon>
    </lineage>
</organism>
<feature type="compositionally biased region" description="Basic and acidic residues" evidence="9">
    <location>
        <begin position="333"/>
        <end position="349"/>
    </location>
</feature>
<evidence type="ECO:0000256" key="2">
    <source>
        <dbReference type="ARBA" id="ARBA00009344"/>
    </source>
</evidence>
<dbReference type="FunFam" id="3.30.1370.10:FF:000014">
    <property type="entry name" value="KRR1 small subunit processome component"/>
    <property type="match status" value="1"/>
</dbReference>
<dbReference type="STRING" id="200324.A0A2N5V3K5"/>
<evidence type="ECO:0000259" key="11">
    <source>
        <dbReference type="Pfam" id="PF21800"/>
    </source>
</evidence>
<dbReference type="PIRSF" id="PIRSF006515">
    <property type="entry name" value="KRR1"/>
    <property type="match status" value="1"/>
</dbReference>
<dbReference type="GO" id="GO:0032040">
    <property type="term" value="C:small-subunit processome"/>
    <property type="evidence" value="ECO:0007669"/>
    <property type="project" value="TreeGrafter"/>
</dbReference>
<dbReference type="Proteomes" id="UP000235388">
    <property type="component" value="Unassembled WGS sequence"/>
</dbReference>
<evidence type="ECO:0000256" key="7">
    <source>
        <dbReference type="ARBA" id="ARBA00023274"/>
    </source>
</evidence>
<gene>
    <name evidence="13" type="ORF">PCANC_08082</name>
    <name evidence="12" type="ORF">PCASD_14327</name>
</gene>
<feature type="compositionally biased region" description="Basic and acidic residues" evidence="9">
    <location>
        <begin position="289"/>
        <end position="298"/>
    </location>
</feature>
<evidence type="ECO:0000313" key="12">
    <source>
        <dbReference type="EMBL" id="PLW32370.1"/>
    </source>
</evidence>
<dbReference type="CDD" id="cd22393">
    <property type="entry name" value="KH-I_KRR1_rpt1"/>
    <property type="match status" value="1"/>
</dbReference>
<evidence type="ECO:0000313" key="13">
    <source>
        <dbReference type="EMBL" id="PLW44571.1"/>
    </source>
</evidence>
<feature type="domain" description="KRR1 small subunit processome component second KH" evidence="11">
    <location>
        <begin position="145"/>
        <end position="235"/>
    </location>
</feature>
<evidence type="ECO:0000313" key="15">
    <source>
        <dbReference type="Proteomes" id="UP000235392"/>
    </source>
</evidence>
<dbReference type="InterPro" id="IPR036612">
    <property type="entry name" value="KH_dom_type_1_sf"/>
</dbReference>
<accession>A0A2N5V3K5</accession>
<dbReference type="EMBL" id="PGCJ01000136">
    <property type="protein sequence ID" value="PLW44571.1"/>
    <property type="molecule type" value="Genomic_DNA"/>
</dbReference>
<dbReference type="Pfam" id="PF17903">
    <property type="entry name" value="KH_KRR1_1st"/>
    <property type="match status" value="1"/>
</dbReference>
<dbReference type="InterPro" id="IPR048549">
    <property type="entry name" value="KRR1-like_KH2_euk"/>
</dbReference>